<reference evidence="2 3" key="1">
    <citation type="submission" date="2019-10" db="EMBL/GenBank/DDBJ databases">
        <title>Extracellular Electron Transfer in a Candidatus Methanoperedens spp. Enrichment Culture.</title>
        <authorList>
            <person name="Berger S."/>
            <person name="Rangel Shaw D."/>
            <person name="Berben T."/>
            <person name="In 'T Zandt M."/>
            <person name="Frank J."/>
            <person name="Reimann J."/>
            <person name="Jetten M.S.M."/>
            <person name="Welte C.U."/>
        </authorList>
    </citation>
    <scope>NUCLEOTIDE SEQUENCE [LARGE SCALE GENOMIC DNA]</scope>
    <source>
        <strain evidence="2">SB12</strain>
    </source>
</reference>
<dbReference type="Gene3D" id="2.30.110.10">
    <property type="entry name" value="Electron Transport, Fmn-binding Protein, Chain A"/>
    <property type="match status" value="1"/>
</dbReference>
<dbReference type="EMBL" id="WBUI01000001">
    <property type="protein sequence ID" value="KAB2935452.1"/>
    <property type="molecule type" value="Genomic_DNA"/>
</dbReference>
<comment type="caution">
    <text evidence="2">The sequence shown here is derived from an EMBL/GenBank/DDBJ whole genome shotgun (WGS) entry which is preliminary data.</text>
</comment>
<organism evidence="2 3">
    <name type="scientific">Leptonema illini</name>
    <dbReference type="NCBI Taxonomy" id="183"/>
    <lineage>
        <taxon>Bacteria</taxon>
        <taxon>Pseudomonadati</taxon>
        <taxon>Spirochaetota</taxon>
        <taxon>Spirochaetia</taxon>
        <taxon>Leptospirales</taxon>
        <taxon>Leptospiraceae</taxon>
        <taxon>Leptonema</taxon>
    </lineage>
</organism>
<gene>
    <name evidence="2" type="ORF">F9K24_01615</name>
</gene>
<dbReference type="Pfam" id="PF01243">
    <property type="entry name" value="PNPOx_N"/>
    <property type="match status" value="1"/>
</dbReference>
<evidence type="ECO:0000259" key="1">
    <source>
        <dbReference type="Pfam" id="PF01243"/>
    </source>
</evidence>
<proteinExistence type="predicted"/>
<dbReference type="InterPro" id="IPR011576">
    <property type="entry name" value="Pyridox_Oxase_N"/>
</dbReference>
<dbReference type="SUPFAM" id="SSF50475">
    <property type="entry name" value="FMN-binding split barrel"/>
    <property type="match status" value="1"/>
</dbReference>
<evidence type="ECO:0000313" key="2">
    <source>
        <dbReference type="EMBL" id="KAB2935452.1"/>
    </source>
</evidence>
<name>A0A833M0H6_9LEPT</name>
<sequence>MLPGAMSEFFQRNHIMCLATASGGQPYSTPLFYHFSASDVVFSFLSSLQTRHADEAILNERVSAAVYAPHRDVAMLQGAQMLGTVSMHRPDERETAEDFAGYRERFPECEPLLGDPELRFWTLRVHWIKYTDNTVRFGHKEIWSRP</sequence>
<protein>
    <recommendedName>
        <fullName evidence="1">Pyridoxamine 5'-phosphate oxidase N-terminal domain-containing protein</fullName>
    </recommendedName>
</protein>
<dbReference type="InterPro" id="IPR012349">
    <property type="entry name" value="Split_barrel_FMN-bd"/>
</dbReference>
<accession>A0A833M0H6</accession>
<dbReference type="Proteomes" id="UP000460298">
    <property type="component" value="Unassembled WGS sequence"/>
</dbReference>
<feature type="domain" description="Pyridoxamine 5'-phosphate oxidase N-terminal" evidence="1">
    <location>
        <begin position="3"/>
        <end position="130"/>
    </location>
</feature>
<dbReference type="AlphaFoldDB" id="A0A833M0H6"/>
<evidence type="ECO:0000313" key="3">
    <source>
        <dbReference type="Proteomes" id="UP000460298"/>
    </source>
</evidence>